<organism evidence="1 2">
    <name type="scientific">Calothrix parasitica NIES-267</name>
    <dbReference type="NCBI Taxonomy" id="1973488"/>
    <lineage>
        <taxon>Bacteria</taxon>
        <taxon>Bacillati</taxon>
        <taxon>Cyanobacteriota</taxon>
        <taxon>Cyanophyceae</taxon>
        <taxon>Nostocales</taxon>
        <taxon>Calotrichaceae</taxon>
        <taxon>Calothrix</taxon>
    </lineage>
</organism>
<dbReference type="EMBL" id="AP018227">
    <property type="protein sequence ID" value="BAY86805.1"/>
    <property type="molecule type" value="Genomic_DNA"/>
</dbReference>
<keyword evidence="2" id="KW-1185">Reference proteome</keyword>
<dbReference type="AlphaFoldDB" id="A0A1Z4M011"/>
<protein>
    <submittedName>
        <fullName evidence="1">Uncharacterized protein</fullName>
    </submittedName>
</protein>
<accession>A0A1Z4M011</accession>
<name>A0A1Z4M011_9CYAN</name>
<proteinExistence type="predicted"/>
<reference evidence="1 2" key="1">
    <citation type="submission" date="2017-06" db="EMBL/GenBank/DDBJ databases">
        <title>Genome sequencing of cyanobaciteial culture collection at National Institute for Environmental Studies (NIES).</title>
        <authorList>
            <person name="Hirose Y."/>
            <person name="Shimura Y."/>
            <person name="Fujisawa T."/>
            <person name="Nakamura Y."/>
            <person name="Kawachi M."/>
        </authorList>
    </citation>
    <scope>NUCLEOTIDE SEQUENCE [LARGE SCALE GENOMIC DNA]</scope>
    <source>
        <strain evidence="1 2">NIES-267</strain>
    </source>
</reference>
<dbReference type="Proteomes" id="UP000218418">
    <property type="component" value="Chromosome"/>
</dbReference>
<evidence type="ECO:0000313" key="1">
    <source>
        <dbReference type="EMBL" id="BAY86805.1"/>
    </source>
</evidence>
<evidence type="ECO:0000313" key="2">
    <source>
        <dbReference type="Proteomes" id="UP000218418"/>
    </source>
</evidence>
<sequence length="61" mass="7165">MLMGKFLFVFVLFYLPTGDAARVQLAEPAVRVTLTKKDKLCPIEQSSQRLQRLYIWEYEVL</sequence>
<gene>
    <name evidence="1" type="ORF">NIES267_63160</name>
</gene>